<dbReference type="Proteomes" id="UP000800094">
    <property type="component" value="Unassembled WGS sequence"/>
</dbReference>
<evidence type="ECO:0000259" key="11">
    <source>
        <dbReference type="PROSITE" id="PS51715"/>
    </source>
</evidence>
<feature type="region of interest" description="Disordered" evidence="9">
    <location>
        <begin position="548"/>
        <end position="567"/>
    </location>
</feature>
<feature type="region of interest" description="Disordered" evidence="9">
    <location>
        <begin position="839"/>
        <end position="884"/>
    </location>
</feature>
<evidence type="ECO:0000256" key="5">
    <source>
        <dbReference type="ARBA" id="ARBA00022989"/>
    </source>
</evidence>
<dbReference type="CDD" id="cd01851">
    <property type="entry name" value="GBP"/>
    <property type="match status" value="1"/>
</dbReference>
<evidence type="ECO:0000256" key="10">
    <source>
        <dbReference type="SAM" id="Phobius"/>
    </source>
</evidence>
<feature type="binding site" evidence="8">
    <location>
        <begin position="82"/>
        <end position="89"/>
    </location>
    <ligand>
        <name>GTP</name>
        <dbReference type="ChEBI" id="CHEBI:37565"/>
    </ligand>
</feature>
<dbReference type="Gene3D" id="3.40.50.300">
    <property type="entry name" value="P-loop containing nucleotide triphosphate hydrolases"/>
    <property type="match status" value="1"/>
</dbReference>
<keyword evidence="3 8" id="KW-0378">Hydrolase</keyword>
<feature type="transmembrane region" description="Helical" evidence="10">
    <location>
        <begin position="766"/>
        <end position="785"/>
    </location>
</feature>
<comment type="subcellular location">
    <subcellularLocation>
        <location evidence="8">Endoplasmic reticulum membrane</location>
        <topology evidence="8">Multi-pass membrane protein</topology>
    </subcellularLocation>
    <text evidence="8">Enriched in the cortical ER. Concentrated in punctae along the ER tubules.</text>
</comment>
<dbReference type="GO" id="GO:0005789">
    <property type="term" value="C:endoplasmic reticulum membrane"/>
    <property type="evidence" value="ECO:0007669"/>
    <property type="project" value="UniProtKB-SubCell"/>
</dbReference>
<dbReference type="Pfam" id="PF20428">
    <property type="entry name" value="Sey1_3HB"/>
    <property type="match status" value="1"/>
</dbReference>
<evidence type="ECO:0000256" key="1">
    <source>
        <dbReference type="ARBA" id="ARBA00022692"/>
    </source>
</evidence>
<dbReference type="InterPro" id="IPR027417">
    <property type="entry name" value="P-loop_NTPase"/>
</dbReference>
<keyword evidence="13" id="KW-1185">Reference proteome</keyword>
<dbReference type="FunFam" id="3.40.50.300:FF:000727">
    <property type="entry name" value="Protein SEY1 homolog"/>
    <property type="match status" value="1"/>
</dbReference>
<feature type="topological domain" description="Cytoplasmic" evidence="8">
    <location>
        <begin position="1"/>
        <end position="765"/>
    </location>
</feature>
<keyword evidence="7 8" id="KW-0472">Membrane</keyword>
<keyword evidence="1 8" id="KW-0812">Transmembrane</keyword>
<feature type="transmembrane region" description="Helical" evidence="10">
    <location>
        <begin position="791"/>
        <end position="811"/>
    </location>
</feature>
<comment type="similarity">
    <text evidence="8">Belongs to the TRAFAC class dynamin-like GTPase superfamily. GB1/RHD3 GTPase family. RHD3 subfamily.</text>
</comment>
<reference evidence="12" key="1">
    <citation type="journal article" date="2020" name="Stud. Mycol.">
        <title>101 Dothideomycetes genomes: a test case for predicting lifestyles and emergence of pathogens.</title>
        <authorList>
            <person name="Haridas S."/>
            <person name="Albert R."/>
            <person name="Binder M."/>
            <person name="Bloem J."/>
            <person name="Labutti K."/>
            <person name="Salamov A."/>
            <person name="Andreopoulos B."/>
            <person name="Baker S."/>
            <person name="Barry K."/>
            <person name="Bills G."/>
            <person name="Bluhm B."/>
            <person name="Cannon C."/>
            <person name="Castanera R."/>
            <person name="Culley D."/>
            <person name="Daum C."/>
            <person name="Ezra D."/>
            <person name="Gonzalez J."/>
            <person name="Henrissat B."/>
            <person name="Kuo A."/>
            <person name="Liang C."/>
            <person name="Lipzen A."/>
            <person name="Lutzoni F."/>
            <person name="Magnuson J."/>
            <person name="Mondo S."/>
            <person name="Nolan M."/>
            <person name="Ohm R."/>
            <person name="Pangilinan J."/>
            <person name="Park H.-J."/>
            <person name="Ramirez L."/>
            <person name="Alfaro M."/>
            <person name="Sun H."/>
            <person name="Tritt A."/>
            <person name="Yoshinaga Y."/>
            <person name="Zwiers L.-H."/>
            <person name="Turgeon B."/>
            <person name="Goodwin S."/>
            <person name="Spatafora J."/>
            <person name="Crous P."/>
            <person name="Grigoriev I."/>
        </authorList>
    </citation>
    <scope>NUCLEOTIDE SEQUENCE</scope>
    <source>
        <strain evidence="12">CBS 122368</strain>
    </source>
</reference>
<evidence type="ECO:0000256" key="8">
    <source>
        <dbReference type="HAMAP-Rule" id="MF_03109"/>
    </source>
</evidence>
<gene>
    <name evidence="8" type="primary">SEY1</name>
    <name evidence="12" type="ORF">BU26DRAFT_465829</name>
</gene>
<evidence type="ECO:0000313" key="12">
    <source>
        <dbReference type="EMBL" id="KAF2243291.1"/>
    </source>
</evidence>
<evidence type="ECO:0000256" key="6">
    <source>
        <dbReference type="ARBA" id="ARBA00023134"/>
    </source>
</evidence>
<keyword evidence="6 8" id="KW-0342">GTP-binding</keyword>
<organism evidence="12 13">
    <name type="scientific">Trematosphaeria pertusa</name>
    <dbReference type="NCBI Taxonomy" id="390896"/>
    <lineage>
        <taxon>Eukaryota</taxon>
        <taxon>Fungi</taxon>
        <taxon>Dikarya</taxon>
        <taxon>Ascomycota</taxon>
        <taxon>Pezizomycotina</taxon>
        <taxon>Dothideomycetes</taxon>
        <taxon>Pleosporomycetidae</taxon>
        <taxon>Pleosporales</taxon>
        <taxon>Massarineae</taxon>
        <taxon>Trematosphaeriaceae</taxon>
        <taxon>Trematosphaeria</taxon>
    </lineage>
</organism>
<dbReference type="PANTHER" id="PTHR45923">
    <property type="entry name" value="PROTEIN SEY1"/>
    <property type="match status" value="1"/>
</dbReference>
<keyword evidence="4 8" id="KW-0256">Endoplasmic reticulum</keyword>
<accession>A0A6A6HYZ5</accession>
<keyword evidence="5 8" id="KW-1133">Transmembrane helix</keyword>
<feature type="topological domain" description="Cytoplasmic" evidence="8">
    <location>
        <begin position="811"/>
        <end position="884"/>
    </location>
</feature>
<evidence type="ECO:0000256" key="4">
    <source>
        <dbReference type="ARBA" id="ARBA00022824"/>
    </source>
</evidence>
<dbReference type="GO" id="GO:0016320">
    <property type="term" value="P:endoplasmic reticulum membrane fusion"/>
    <property type="evidence" value="ECO:0007669"/>
    <property type="project" value="TreeGrafter"/>
</dbReference>
<dbReference type="InterPro" id="IPR046758">
    <property type="entry name" value="Sey1/RHD3-like_3HB"/>
</dbReference>
<dbReference type="PROSITE" id="PS51715">
    <property type="entry name" value="G_GB1_RHD3"/>
    <property type="match status" value="1"/>
</dbReference>
<dbReference type="EMBL" id="ML987205">
    <property type="protein sequence ID" value="KAF2243291.1"/>
    <property type="molecule type" value="Genomic_DNA"/>
</dbReference>
<feature type="topological domain" description="Lumenal" evidence="8">
    <location>
        <begin position="787"/>
        <end position="789"/>
    </location>
</feature>
<protein>
    <submittedName>
        <fullName evidence="12">Root hair defective 3 GTP-binding protein</fullName>
    </submittedName>
</protein>
<dbReference type="GO" id="GO:0003924">
    <property type="term" value="F:GTPase activity"/>
    <property type="evidence" value="ECO:0007669"/>
    <property type="project" value="UniProtKB-UniRule"/>
</dbReference>
<proteinExistence type="inferred from homology"/>
<dbReference type="AlphaFoldDB" id="A0A6A6HYZ5"/>
<dbReference type="SUPFAM" id="SSF52540">
    <property type="entry name" value="P-loop containing nucleoside triphosphate hydrolases"/>
    <property type="match status" value="1"/>
</dbReference>
<dbReference type="Pfam" id="PF05879">
    <property type="entry name" value="RHD3_GTPase"/>
    <property type="match status" value="1"/>
</dbReference>
<feature type="domain" description="GB1/RHD3-type G" evidence="11">
    <location>
        <begin position="72"/>
        <end position="314"/>
    </location>
</feature>
<dbReference type="InterPro" id="IPR030386">
    <property type="entry name" value="G_GB1_RHD3_dom"/>
</dbReference>
<dbReference type="PANTHER" id="PTHR45923:SF2">
    <property type="entry name" value="PROTEIN SEY1"/>
    <property type="match status" value="1"/>
</dbReference>
<name>A0A6A6HYZ5_9PLEO</name>
<evidence type="ECO:0000256" key="3">
    <source>
        <dbReference type="ARBA" id="ARBA00022801"/>
    </source>
</evidence>
<feature type="compositionally biased region" description="Basic and acidic residues" evidence="9">
    <location>
        <begin position="859"/>
        <end position="877"/>
    </location>
</feature>
<feature type="region of interest" description="Disordered" evidence="9">
    <location>
        <begin position="1"/>
        <end position="22"/>
    </location>
</feature>
<evidence type="ECO:0000313" key="13">
    <source>
        <dbReference type="Proteomes" id="UP000800094"/>
    </source>
</evidence>
<dbReference type="HAMAP" id="MF_03109">
    <property type="entry name" value="Sey1"/>
    <property type="match status" value="1"/>
</dbReference>
<keyword evidence="2 8" id="KW-0547">Nucleotide-binding</keyword>
<evidence type="ECO:0000256" key="9">
    <source>
        <dbReference type="SAM" id="MobiDB-lite"/>
    </source>
</evidence>
<dbReference type="OrthoDB" id="1597724at2759"/>
<dbReference type="GO" id="GO:0005525">
    <property type="term" value="F:GTP binding"/>
    <property type="evidence" value="ECO:0007669"/>
    <property type="project" value="UniProtKB-UniRule"/>
</dbReference>
<sequence length="884" mass="99598">MADSLKVNGNGRPSNVKHPSAPSLMMNAHFASVGEDASKEAYEHGIQVIDEDKVFNNNLSAYLNIEKIIPAGFNYHLISVFGSQSTGKSTLLNYLFGTQFGVMSEQDRRQTTKGIWMSKNKRDDASRSMAENILVMDVEGTDGRERGEDQDFERKSALFALATSEVLIVNIWEHQVGLYQGANMGLLKTVFEVNLQLFIKDSKTIPRSLLFFVIRDHLGTTPLSNLQNTLLQDLAKLWSTISKPNGLDNSRIEDYFDFAFVALPHKILQPEKFEAEVERLSTRFREGYNDPKKSGLLDESSLPVFLPQYHRRIPADGFAVYAEGVWDQIVNNKDLDLPTQQELLAQFRCDEISREVLVAFDEKITPLEDKQAEDARAGKPSVIPDLGAAMNSARSKVLKDFETNASRYHKGVYTRKKAELESKVDTRLKALFQKQLSAAHKSGVETFSNSVSAAVKSGQKKGATYDFAQIVESEKKKALSKFESDAQAIMVEGAPWSSYKQEMNLYQKELDEVSGRLRKDEMRRLATRVERWVRSRLDESIGLEFNKIGTGRGGTGAPEHGERPPSEKDLWDRVWAIFTETVEDAEKRFTDRARSFDASPEEVEVGLWRLRRKSWGVLRAKIDEEVMEGNILLKLRENFEDKFRYDEHGVPRIWRPTDDIEGMYTKARESTITLIPLLSRFKLSKTSAPPPLDAWIGDPPASVSSADEDDLVPIGGVDEDEGKSLEEEMTILSDAKQADLLVRFKKTADGVYVEAKRSAIGGMTQVPLYFYGLLLALGWNEIVAVLRNPVYFIFLILLGVGAYITYTLNLWGPMARMANAASQQALEVGKERLREFLESSDTGRQAMAMSGQQGSRRRQHEDVKMDRLNGDGKKKSDDDDLDDI</sequence>
<evidence type="ECO:0000256" key="7">
    <source>
        <dbReference type="ARBA" id="ARBA00023136"/>
    </source>
</evidence>
<evidence type="ECO:0000256" key="2">
    <source>
        <dbReference type="ARBA" id="ARBA00022741"/>
    </source>
</evidence>
<dbReference type="InterPro" id="IPR008803">
    <property type="entry name" value="RHD3/Sey1"/>
</dbReference>